<keyword evidence="2" id="KW-0808">Transferase</keyword>
<name>A0ABZ0URB5_9RICK</name>
<keyword evidence="2" id="KW-0012">Acyltransferase</keyword>
<evidence type="ECO:0000259" key="1">
    <source>
        <dbReference type="Pfam" id="PF04028"/>
    </source>
</evidence>
<dbReference type="CDD" id="cd07983">
    <property type="entry name" value="LPLAT_DUF374-like"/>
    <property type="match status" value="1"/>
</dbReference>
<gene>
    <name evidence="2" type="ORF">Trichorick_00471</name>
</gene>
<proteinExistence type="predicted"/>
<sequence>MTKKFLKSLLKRNKVIFQLLSTIIYWYLKIVYATAKCHFIWPDNYSKEQFLSERKVIFAMWHNRLAFGPQIFCGQKNTLALVSSHADGKIISSVINKFGFGIIEGSTNRNPVGALKNIIQKLSSGANIVITPDGPRGPIYKVNSNITNIAKKYNAKLIPISCETTNFFLLKSWDRLIMPLPFSNIKVIIGKPLQLLDMQEQNDSNLQQILMELGKLT</sequence>
<reference evidence="2 3" key="1">
    <citation type="submission" date="2022-10" db="EMBL/GenBank/DDBJ databases">
        <title>Host association and intracellularity evolved multiple times independently in the Rickettsiales.</title>
        <authorList>
            <person name="Castelli M."/>
            <person name="Nardi T."/>
            <person name="Gammuto L."/>
            <person name="Bellinzona G."/>
            <person name="Sabaneyeva E."/>
            <person name="Potekhin A."/>
            <person name="Serra V."/>
            <person name="Petroni G."/>
            <person name="Sassera D."/>
        </authorList>
    </citation>
    <scope>NUCLEOTIDE SEQUENCE [LARGE SCALE GENOMIC DNA]</scope>
    <source>
        <strain evidence="2 3">Kr 154-4</strain>
    </source>
</reference>
<dbReference type="EMBL" id="CP112932">
    <property type="protein sequence ID" value="WPY00590.1"/>
    <property type="molecule type" value="Genomic_DNA"/>
</dbReference>
<evidence type="ECO:0000313" key="3">
    <source>
        <dbReference type="Proteomes" id="UP001326613"/>
    </source>
</evidence>
<feature type="domain" description="DUF374" evidence="1">
    <location>
        <begin position="75"/>
        <end position="138"/>
    </location>
</feature>
<keyword evidence="3" id="KW-1185">Reference proteome</keyword>
<evidence type="ECO:0000313" key="2">
    <source>
        <dbReference type="EMBL" id="WPY00590.1"/>
    </source>
</evidence>
<accession>A0ABZ0URB5</accession>
<protein>
    <submittedName>
        <fullName evidence="2">Acyltransferase</fullName>
    </submittedName>
</protein>
<dbReference type="Pfam" id="PF04028">
    <property type="entry name" value="DUF374"/>
    <property type="match status" value="1"/>
</dbReference>
<dbReference type="RefSeq" id="WP_323738646.1">
    <property type="nucleotide sequence ID" value="NZ_CP112932.1"/>
</dbReference>
<dbReference type="InterPro" id="IPR007172">
    <property type="entry name" value="DUF374"/>
</dbReference>
<dbReference type="Proteomes" id="UP001326613">
    <property type="component" value="Chromosome"/>
</dbReference>
<dbReference type="GO" id="GO:0016746">
    <property type="term" value="F:acyltransferase activity"/>
    <property type="evidence" value="ECO:0007669"/>
    <property type="project" value="UniProtKB-KW"/>
</dbReference>
<organism evidence="2 3">
    <name type="scientific">Candidatus Trichorickettsia mobilis</name>
    <dbReference type="NCBI Taxonomy" id="1346319"/>
    <lineage>
        <taxon>Bacteria</taxon>
        <taxon>Pseudomonadati</taxon>
        <taxon>Pseudomonadota</taxon>
        <taxon>Alphaproteobacteria</taxon>
        <taxon>Rickettsiales</taxon>
        <taxon>Rickettsiaceae</taxon>
        <taxon>Rickettsieae</taxon>
        <taxon>Candidatus Trichorickettsia</taxon>
    </lineage>
</organism>